<organism evidence="1 2">
    <name type="scientific">Paenibacillus sedimenti</name>
    <dbReference type="NCBI Taxonomy" id="2770274"/>
    <lineage>
        <taxon>Bacteria</taxon>
        <taxon>Bacillati</taxon>
        <taxon>Bacillota</taxon>
        <taxon>Bacilli</taxon>
        <taxon>Bacillales</taxon>
        <taxon>Paenibacillaceae</taxon>
        <taxon>Paenibacillus</taxon>
    </lineage>
</organism>
<dbReference type="Gene3D" id="3.40.50.880">
    <property type="match status" value="1"/>
</dbReference>
<dbReference type="AlphaFoldDB" id="A0A926KRC8"/>
<sequence length="119" mass="13288">MRNTINWILFPFIVKGDNTNEIAIVCFDDFTDLDVFLPWDLLNRVRLVGGIADWEVKLLGTEPSHVSMAGFGVKVVNESMVTNGNISAAAGCLAGQDLSSWVIDSLMPIWDNQFMLRLR</sequence>
<protein>
    <submittedName>
        <fullName evidence="1">Uncharacterized protein</fullName>
    </submittedName>
</protein>
<dbReference type="InterPro" id="IPR029062">
    <property type="entry name" value="Class_I_gatase-like"/>
</dbReference>
<reference evidence="1" key="1">
    <citation type="submission" date="2020-09" db="EMBL/GenBank/DDBJ databases">
        <title>Draft Genome Sequence of Paenibacillus sp. WST5.</title>
        <authorList>
            <person name="Bao Z."/>
        </authorList>
    </citation>
    <scope>NUCLEOTIDE SEQUENCE</scope>
    <source>
        <strain evidence="1">WST5</strain>
    </source>
</reference>
<accession>A0A926KRC8</accession>
<evidence type="ECO:0000313" key="1">
    <source>
        <dbReference type="EMBL" id="MBD0382545.1"/>
    </source>
</evidence>
<evidence type="ECO:0000313" key="2">
    <source>
        <dbReference type="Proteomes" id="UP000650466"/>
    </source>
</evidence>
<name>A0A926KRC8_9BACL</name>
<comment type="caution">
    <text evidence="1">The sequence shown here is derived from an EMBL/GenBank/DDBJ whole genome shotgun (WGS) entry which is preliminary data.</text>
</comment>
<proteinExistence type="predicted"/>
<keyword evidence="2" id="KW-1185">Reference proteome</keyword>
<dbReference type="RefSeq" id="WP_188176391.1">
    <property type="nucleotide sequence ID" value="NZ_JACVVD010000007.1"/>
</dbReference>
<gene>
    <name evidence="1" type="ORF">ICC18_20715</name>
</gene>
<dbReference type="Proteomes" id="UP000650466">
    <property type="component" value="Unassembled WGS sequence"/>
</dbReference>
<dbReference type="EMBL" id="JACVVD010000007">
    <property type="protein sequence ID" value="MBD0382545.1"/>
    <property type="molecule type" value="Genomic_DNA"/>
</dbReference>